<feature type="transmembrane region" description="Helical" evidence="8">
    <location>
        <begin position="168"/>
        <end position="187"/>
    </location>
</feature>
<feature type="transmembrane region" description="Helical" evidence="8">
    <location>
        <begin position="135"/>
        <end position="156"/>
    </location>
</feature>
<dbReference type="InterPro" id="IPR006043">
    <property type="entry name" value="NCS2"/>
</dbReference>
<comment type="similarity">
    <text evidence="2">Belongs to the nucleobase:cation symporter-2 (NCS2) (TC 2.A.40) family.</text>
</comment>
<comment type="subcellular location">
    <subcellularLocation>
        <location evidence="1">Membrane</location>
        <topology evidence="1">Multi-pass membrane protein</topology>
    </subcellularLocation>
</comment>
<dbReference type="Pfam" id="PF00860">
    <property type="entry name" value="Xan_ur_permease"/>
    <property type="match status" value="1"/>
</dbReference>
<feature type="transmembrane region" description="Helical" evidence="8">
    <location>
        <begin position="102"/>
        <end position="123"/>
    </location>
</feature>
<dbReference type="GO" id="GO:0042907">
    <property type="term" value="F:xanthine transmembrane transporter activity"/>
    <property type="evidence" value="ECO:0007669"/>
    <property type="project" value="TreeGrafter"/>
</dbReference>
<evidence type="ECO:0000256" key="1">
    <source>
        <dbReference type="ARBA" id="ARBA00004141"/>
    </source>
</evidence>
<keyword evidence="5 8" id="KW-1133">Transmembrane helix</keyword>
<proteinExistence type="inferred from homology"/>
<name>A0A369M417_9ACTN</name>
<accession>A0A369M417</accession>
<protein>
    <submittedName>
        <fullName evidence="9">Uracil permease</fullName>
    </submittedName>
</protein>
<evidence type="ECO:0000256" key="6">
    <source>
        <dbReference type="ARBA" id="ARBA00023136"/>
    </source>
</evidence>
<dbReference type="GO" id="GO:0005886">
    <property type="term" value="C:plasma membrane"/>
    <property type="evidence" value="ECO:0007669"/>
    <property type="project" value="TreeGrafter"/>
</dbReference>
<organism evidence="9 10">
    <name type="scientific">Gordonibacter pamelaeae</name>
    <dbReference type="NCBI Taxonomy" id="471189"/>
    <lineage>
        <taxon>Bacteria</taxon>
        <taxon>Bacillati</taxon>
        <taxon>Actinomycetota</taxon>
        <taxon>Coriobacteriia</taxon>
        <taxon>Eggerthellales</taxon>
        <taxon>Eggerthellaceae</taxon>
        <taxon>Gordonibacter</taxon>
    </lineage>
</organism>
<feature type="transmembrane region" description="Helical" evidence="8">
    <location>
        <begin position="233"/>
        <end position="256"/>
    </location>
</feature>
<evidence type="ECO:0000256" key="3">
    <source>
        <dbReference type="ARBA" id="ARBA00022448"/>
    </source>
</evidence>
<keyword evidence="6 8" id="KW-0472">Membrane</keyword>
<feature type="transmembrane region" description="Helical" evidence="8">
    <location>
        <begin position="401"/>
        <end position="424"/>
    </location>
</feature>
<feature type="transmembrane region" description="Helical" evidence="8">
    <location>
        <begin position="373"/>
        <end position="389"/>
    </location>
</feature>
<evidence type="ECO:0000256" key="5">
    <source>
        <dbReference type="ARBA" id="ARBA00022989"/>
    </source>
</evidence>
<dbReference type="NCBIfam" id="NF037981">
    <property type="entry name" value="NCS2_1"/>
    <property type="match status" value="1"/>
</dbReference>
<keyword evidence="4 8" id="KW-0812">Transmembrane</keyword>
<feature type="region of interest" description="Disordered" evidence="7">
    <location>
        <begin position="431"/>
        <end position="460"/>
    </location>
</feature>
<sequence length="460" mass="46716">MKSQGYGMDERPPVRELVPFGVQHALLVAFQALPAPLLVSAGLGFSPAETTVLVACALFVAGVSTLVQTLGIGPVGGKLPIAMVCSIVFVSPALLIAPQVGYAGYVGACLVGSLVCGVVFFAFSDRLKVVVPSFVSGAVVFVLGTTLLGVALGYCAGGADSPGFGDPANYLLAGITLATVLAFNVLGKGFLHGAAPLIGLAVGFATAAALGRVDFGPVEAAAWFAFPEPLRWGIAFPIDACITIAFLAICGVAELLGDTSATTMLTEERMPTKRETRGVIFTQAVTSGFSALFNNGPTISASADVGLLGITRVFSRHVVAVAGAIMIVAGLCPKVSALCSVIPTPVFGGAVILTFGVVMVSGMRIIMQDRPDARTTTIVAVSLAVGLGFNAQPEALASFPLWVSMFLSGVPGTAFTAVILNLVLPGRKRASADSTGKAAPEVGAREDGDGMGSPGGRGLR</sequence>
<feature type="transmembrane region" description="Helical" evidence="8">
    <location>
        <begin position="21"/>
        <end position="45"/>
    </location>
</feature>
<evidence type="ECO:0000256" key="4">
    <source>
        <dbReference type="ARBA" id="ARBA00022692"/>
    </source>
</evidence>
<gene>
    <name evidence="9" type="ORF">C1877_06005</name>
</gene>
<feature type="transmembrane region" description="Helical" evidence="8">
    <location>
        <begin position="342"/>
        <end position="361"/>
    </location>
</feature>
<feature type="transmembrane region" description="Helical" evidence="8">
    <location>
        <begin position="79"/>
        <end position="96"/>
    </location>
</feature>
<evidence type="ECO:0000256" key="8">
    <source>
        <dbReference type="SAM" id="Phobius"/>
    </source>
</evidence>
<dbReference type="EMBL" id="PPTS01000003">
    <property type="protein sequence ID" value="RDB65667.1"/>
    <property type="molecule type" value="Genomic_DNA"/>
</dbReference>
<dbReference type="OrthoDB" id="9805749at2"/>
<dbReference type="PANTHER" id="PTHR42810:SF4">
    <property type="entry name" value="URIC ACID TRANSPORTER UACT"/>
    <property type="match status" value="1"/>
</dbReference>
<feature type="transmembrane region" description="Helical" evidence="8">
    <location>
        <begin position="318"/>
        <end position="336"/>
    </location>
</feature>
<evidence type="ECO:0000313" key="9">
    <source>
        <dbReference type="EMBL" id="RDB65667.1"/>
    </source>
</evidence>
<keyword evidence="10" id="KW-1185">Reference proteome</keyword>
<evidence type="ECO:0000256" key="2">
    <source>
        <dbReference type="ARBA" id="ARBA00008821"/>
    </source>
</evidence>
<feature type="transmembrane region" description="Helical" evidence="8">
    <location>
        <begin position="194"/>
        <end position="213"/>
    </location>
</feature>
<comment type="caution">
    <text evidence="9">The sequence shown here is derived from an EMBL/GenBank/DDBJ whole genome shotgun (WGS) entry which is preliminary data.</text>
</comment>
<reference evidence="9 10" key="1">
    <citation type="journal article" date="2018" name="Elife">
        <title>Discovery and characterization of a prevalent human gut bacterial enzyme sufficient for the inactivation of a family of plant toxins.</title>
        <authorList>
            <person name="Koppel N."/>
            <person name="Bisanz J.E."/>
            <person name="Pandelia M.E."/>
            <person name="Turnbaugh P.J."/>
            <person name="Balskus E.P."/>
        </authorList>
    </citation>
    <scope>NUCLEOTIDE SEQUENCE [LARGE SCALE GENOMIC DNA]</scope>
    <source>
        <strain evidence="9 10">3C</strain>
    </source>
</reference>
<dbReference type="AlphaFoldDB" id="A0A369M417"/>
<dbReference type="Proteomes" id="UP000254000">
    <property type="component" value="Unassembled WGS sequence"/>
</dbReference>
<evidence type="ECO:0000313" key="10">
    <source>
        <dbReference type="Proteomes" id="UP000254000"/>
    </source>
</evidence>
<dbReference type="PANTHER" id="PTHR42810">
    <property type="entry name" value="PURINE PERMEASE C1399.01C-RELATED"/>
    <property type="match status" value="1"/>
</dbReference>
<feature type="compositionally biased region" description="Gly residues" evidence="7">
    <location>
        <begin position="450"/>
        <end position="460"/>
    </location>
</feature>
<evidence type="ECO:0000256" key="7">
    <source>
        <dbReference type="SAM" id="MobiDB-lite"/>
    </source>
</evidence>
<keyword evidence="3" id="KW-0813">Transport</keyword>
<feature type="transmembrane region" description="Helical" evidence="8">
    <location>
        <begin position="51"/>
        <end position="72"/>
    </location>
</feature>